<keyword evidence="4" id="KW-1185">Reference proteome</keyword>
<comment type="caution">
    <text evidence="3">The sequence shown here is derived from an EMBL/GenBank/DDBJ whole genome shotgun (WGS) entry which is preliminary data.</text>
</comment>
<protein>
    <submittedName>
        <fullName evidence="3">ComF family protein</fullName>
    </submittedName>
</protein>
<evidence type="ECO:0000313" key="3">
    <source>
        <dbReference type="EMBL" id="EEQ48323.1"/>
    </source>
</evidence>
<gene>
    <name evidence="3" type="ORF">HMPREF0908_1303</name>
</gene>
<name>C4V459_9FIRM</name>
<reference evidence="3 4" key="1">
    <citation type="submission" date="2009-04" db="EMBL/GenBank/DDBJ databases">
        <authorList>
            <person name="Qin X."/>
            <person name="Bachman B."/>
            <person name="Battles P."/>
            <person name="Bell A."/>
            <person name="Bess C."/>
            <person name="Bickham C."/>
            <person name="Chaboub L."/>
            <person name="Chen D."/>
            <person name="Coyle M."/>
            <person name="Deiros D.R."/>
            <person name="Dinh H."/>
            <person name="Forbes L."/>
            <person name="Fowler G."/>
            <person name="Francisco L."/>
            <person name="Fu Q."/>
            <person name="Gubbala S."/>
            <person name="Hale W."/>
            <person name="Han Y."/>
            <person name="Hemphill L."/>
            <person name="Highlander S.K."/>
            <person name="Hirani K."/>
            <person name="Hogues M."/>
            <person name="Jackson L."/>
            <person name="Jakkamsetti A."/>
            <person name="Javaid M."/>
            <person name="Jiang H."/>
            <person name="Korchina V."/>
            <person name="Kovar C."/>
            <person name="Lara F."/>
            <person name="Lee S."/>
            <person name="Mata R."/>
            <person name="Mathew T."/>
            <person name="Moen C."/>
            <person name="Morales K."/>
            <person name="Munidasa M."/>
            <person name="Nazareth L."/>
            <person name="Ngo R."/>
            <person name="Nguyen L."/>
            <person name="Okwuonu G."/>
            <person name="Ongeri F."/>
            <person name="Patil S."/>
            <person name="Petrosino J."/>
            <person name="Pham C."/>
            <person name="Pham P."/>
            <person name="Pu L.-L."/>
            <person name="Puazo M."/>
            <person name="Raj R."/>
            <person name="Reid J."/>
            <person name="Rouhana J."/>
            <person name="Saada N."/>
            <person name="Shang Y."/>
            <person name="Simmons D."/>
            <person name="Thornton R."/>
            <person name="Warren J."/>
            <person name="Weissenberger G."/>
            <person name="Zhang J."/>
            <person name="Zhang L."/>
            <person name="Zhou C."/>
            <person name="Zhu D."/>
            <person name="Muzny D."/>
            <person name="Worley K."/>
            <person name="Gibbs R."/>
        </authorList>
    </citation>
    <scope>NUCLEOTIDE SEQUENCE [LARGE SCALE GENOMIC DNA]</scope>
    <source>
        <strain evidence="3 4">ATCC 43531</strain>
    </source>
</reference>
<dbReference type="InterPro" id="IPR000836">
    <property type="entry name" value="PRTase_dom"/>
</dbReference>
<dbReference type="Pfam" id="PF00156">
    <property type="entry name" value="Pribosyltran"/>
    <property type="match status" value="1"/>
</dbReference>
<dbReference type="Gene3D" id="3.40.50.2020">
    <property type="match status" value="1"/>
</dbReference>
<evidence type="ECO:0000313" key="4">
    <source>
        <dbReference type="Proteomes" id="UP000005309"/>
    </source>
</evidence>
<organism evidence="3 4">
    <name type="scientific">Selenomonas flueggei ATCC 43531</name>
    <dbReference type="NCBI Taxonomy" id="638302"/>
    <lineage>
        <taxon>Bacteria</taxon>
        <taxon>Bacillati</taxon>
        <taxon>Bacillota</taxon>
        <taxon>Negativicutes</taxon>
        <taxon>Selenomonadales</taxon>
        <taxon>Selenomonadaceae</taxon>
        <taxon>Selenomonas</taxon>
    </lineage>
</organism>
<dbReference type="PANTHER" id="PTHR47505:SF1">
    <property type="entry name" value="DNA UTILIZATION PROTEIN YHGH"/>
    <property type="match status" value="1"/>
</dbReference>
<proteinExistence type="inferred from homology"/>
<dbReference type="Proteomes" id="UP000005309">
    <property type="component" value="Unassembled WGS sequence"/>
</dbReference>
<dbReference type="InterPro" id="IPR051910">
    <property type="entry name" value="ComF/GntX_DNA_util-trans"/>
</dbReference>
<evidence type="ECO:0000259" key="2">
    <source>
        <dbReference type="Pfam" id="PF00156"/>
    </source>
</evidence>
<dbReference type="InterPro" id="IPR029057">
    <property type="entry name" value="PRTase-like"/>
</dbReference>
<comment type="similarity">
    <text evidence="1">Belongs to the ComF/GntX family.</text>
</comment>
<accession>C4V459</accession>
<dbReference type="STRING" id="638302.HMPREF0908_1303"/>
<feature type="domain" description="Phosphoribosyltransferase" evidence="2">
    <location>
        <begin position="89"/>
        <end position="167"/>
    </location>
</feature>
<sequence>MAAEQLAGTWVLAHYREGVRDLLRALKYRKKRSALTVLRTILTEGEGVLSDLPSPLLAVPVPLAQERKKERGFNQTEELFSAWFAAHGIPFVSVLVRTRETAPLYEMTRMERRQELRGAFALAADADVQGKDILLVDDIMTTGATLTECARVLHHGGARRVYAIALAGEHR</sequence>
<evidence type="ECO:0000256" key="1">
    <source>
        <dbReference type="ARBA" id="ARBA00008007"/>
    </source>
</evidence>
<dbReference type="eggNOG" id="COG1040">
    <property type="taxonomic scope" value="Bacteria"/>
</dbReference>
<dbReference type="PANTHER" id="PTHR47505">
    <property type="entry name" value="DNA UTILIZATION PROTEIN YHGH"/>
    <property type="match status" value="1"/>
</dbReference>
<dbReference type="CDD" id="cd06223">
    <property type="entry name" value="PRTases_typeI"/>
    <property type="match status" value="1"/>
</dbReference>
<dbReference type="HOGENOM" id="CLU_054549_1_0_9"/>
<dbReference type="SUPFAM" id="SSF53271">
    <property type="entry name" value="PRTase-like"/>
    <property type="match status" value="1"/>
</dbReference>
<dbReference type="AlphaFoldDB" id="C4V459"/>
<dbReference type="EMBL" id="ACLA01000020">
    <property type="protein sequence ID" value="EEQ48323.1"/>
    <property type="molecule type" value="Genomic_DNA"/>
</dbReference>